<comment type="caution">
    <text evidence="2">The sequence shown here is derived from an EMBL/GenBank/DDBJ whole genome shotgun (WGS) entry which is preliminary data.</text>
</comment>
<protein>
    <submittedName>
        <fullName evidence="2">Uncharacterized protein</fullName>
    </submittedName>
</protein>
<dbReference type="AlphaFoldDB" id="A0A930UTW8"/>
<accession>A0A930UTW8</accession>
<organism evidence="2">
    <name type="scientific">Gallibacterium anatis</name>
    <dbReference type="NCBI Taxonomy" id="750"/>
    <lineage>
        <taxon>Bacteria</taxon>
        <taxon>Pseudomonadati</taxon>
        <taxon>Pseudomonadota</taxon>
        <taxon>Gammaproteobacteria</taxon>
        <taxon>Pasteurellales</taxon>
        <taxon>Pasteurellaceae</taxon>
        <taxon>Gallibacterium</taxon>
    </lineage>
</organism>
<feature type="region of interest" description="Disordered" evidence="1">
    <location>
        <begin position="1"/>
        <end position="37"/>
    </location>
</feature>
<proteinExistence type="predicted"/>
<name>A0A930UTW8_9PAST</name>
<gene>
    <name evidence="2" type="ORF">INT80_07075</name>
</gene>
<reference evidence="2" key="1">
    <citation type="submission" date="2020-11" db="EMBL/GenBank/DDBJ databases">
        <title>Gallibacterium anatis 1637, full genome, WGS.</title>
        <authorList>
            <person name="Laishevtcev A.I."/>
            <person name="Yakimova E.A."/>
            <person name="Petkovich D."/>
            <person name="Stepanova T.V."/>
            <person name="Kalendr R.S."/>
            <person name="Rubalsky E.O."/>
            <person name="Zulkarneev E.R."/>
            <person name="Aleshkin A.V."/>
        </authorList>
    </citation>
    <scope>NUCLEOTIDE SEQUENCE</scope>
    <source>
        <strain evidence="2">1637</strain>
    </source>
</reference>
<dbReference type="EMBL" id="JADION010000016">
    <property type="protein sequence ID" value="MBF4102626.1"/>
    <property type="molecule type" value="Genomic_DNA"/>
</dbReference>
<evidence type="ECO:0000313" key="2">
    <source>
        <dbReference type="EMBL" id="MBF4102626.1"/>
    </source>
</evidence>
<evidence type="ECO:0000256" key="1">
    <source>
        <dbReference type="SAM" id="MobiDB-lite"/>
    </source>
</evidence>
<sequence length="83" mass="8924">MPESIDDVVTNDKNDNDVPDDQDLPLAFDSESKTPAVSTANGDKVILNLNGNATSDHPDTFDGNKATLIFGDATSPTERKYIL</sequence>